<evidence type="ECO:0000256" key="7">
    <source>
        <dbReference type="SAM" id="MobiDB-lite"/>
    </source>
</evidence>
<feature type="domain" description="Myb-like" evidence="8">
    <location>
        <begin position="88"/>
        <end position="138"/>
    </location>
</feature>
<dbReference type="PROSITE" id="PS51294">
    <property type="entry name" value="HTH_MYB"/>
    <property type="match status" value="2"/>
</dbReference>
<feature type="domain" description="HTH myb-type" evidence="9">
    <location>
        <begin position="88"/>
        <end position="142"/>
    </location>
</feature>
<keyword evidence="11" id="KW-1185">Reference proteome</keyword>
<feature type="domain" description="Myb-like" evidence="8">
    <location>
        <begin position="36"/>
        <end position="87"/>
    </location>
</feature>
<name>A0AA38Z8P4_VITRO</name>
<evidence type="ECO:0000259" key="9">
    <source>
        <dbReference type="PROSITE" id="PS51294"/>
    </source>
</evidence>
<feature type="region of interest" description="Disordered" evidence="7">
    <location>
        <begin position="152"/>
        <end position="186"/>
    </location>
</feature>
<evidence type="ECO:0000256" key="5">
    <source>
        <dbReference type="ARBA" id="ARBA00023163"/>
    </source>
</evidence>
<dbReference type="EMBL" id="JARBHA010000013">
    <property type="protein sequence ID" value="KAJ9684465.1"/>
    <property type="molecule type" value="Genomic_DNA"/>
</dbReference>
<keyword evidence="5" id="KW-0804">Transcription</keyword>
<feature type="domain" description="HTH myb-type" evidence="9">
    <location>
        <begin position="36"/>
        <end position="87"/>
    </location>
</feature>
<dbReference type="SMART" id="SM00717">
    <property type="entry name" value="SANT"/>
    <property type="match status" value="2"/>
</dbReference>
<dbReference type="FunFam" id="1.10.10.60:FF:000060">
    <property type="entry name" value="MYB transcription factor"/>
    <property type="match status" value="1"/>
</dbReference>
<dbReference type="GO" id="GO:0000978">
    <property type="term" value="F:RNA polymerase II cis-regulatory region sequence-specific DNA binding"/>
    <property type="evidence" value="ECO:0007669"/>
    <property type="project" value="TreeGrafter"/>
</dbReference>
<dbReference type="GO" id="GO:0000981">
    <property type="term" value="F:DNA-binding transcription factor activity, RNA polymerase II-specific"/>
    <property type="evidence" value="ECO:0007669"/>
    <property type="project" value="TreeGrafter"/>
</dbReference>
<gene>
    <name evidence="10" type="ORF">PVL29_016771</name>
</gene>
<accession>A0AA38Z8P4</accession>
<comment type="caution">
    <text evidence="10">The sequence shown here is derived from an EMBL/GenBank/DDBJ whole genome shotgun (WGS) entry which is preliminary data.</text>
</comment>
<dbReference type="FunFam" id="1.10.10.60:FF:000344">
    <property type="entry name" value="Transcription factor MYB44"/>
    <property type="match status" value="1"/>
</dbReference>
<comment type="subcellular location">
    <subcellularLocation>
        <location evidence="1">Nucleus</location>
    </subcellularLocation>
</comment>
<dbReference type="InterPro" id="IPR001005">
    <property type="entry name" value="SANT/Myb"/>
</dbReference>
<evidence type="ECO:0000256" key="6">
    <source>
        <dbReference type="ARBA" id="ARBA00023242"/>
    </source>
</evidence>
<organism evidence="10 11">
    <name type="scientific">Vitis rotundifolia</name>
    <name type="common">Muscadine grape</name>
    <dbReference type="NCBI Taxonomy" id="103349"/>
    <lineage>
        <taxon>Eukaryota</taxon>
        <taxon>Viridiplantae</taxon>
        <taxon>Streptophyta</taxon>
        <taxon>Embryophyta</taxon>
        <taxon>Tracheophyta</taxon>
        <taxon>Spermatophyta</taxon>
        <taxon>Magnoliopsida</taxon>
        <taxon>eudicotyledons</taxon>
        <taxon>Gunneridae</taxon>
        <taxon>Pentapetalae</taxon>
        <taxon>rosids</taxon>
        <taxon>Vitales</taxon>
        <taxon>Vitaceae</taxon>
        <taxon>Viteae</taxon>
        <taxon>Vitis</taxon>
    </lineage>
</organism>
<reference evidence="10 11" key="1">
    <citation type="journal article" date="2023" name="BMC Biotechnol.">
        <title>Vitis rotundifolia cv Carlos genome sequencing.</title>
        <authorList>
            <person name="Huff M."/>
            <person name="Hulse-Kemp A."/>
            <person name="Scheffler B."/>
            <person name="Youngblood R."/>
            <person name="Simpson S."/>
            <person name="Babiker E."/>
            <person name="Staton M."/>
        </authorList>
    </citation>
    <scope>NUCLEOTIDE SEQUENCE [LARGE SCALE GENOMIC DNA]</scope>
    <source>
        <tissue evidence="10">Leaf</tissue>
    </source>
</reference>
<dbReference type="Pfam" id="PF00249">
    <property type="entry name" value="Myb_DNA-binding"/>
    <property type="match status" value="2"/>
</dbReference>
<dbReference type="InterPro" id="IPR017930">
    <property type="entry name" value="Myb_dom"/>
</dbReference>
<dbReference type="GO" id="GO:0005634">
    <property type="term" value="C:nucleus"/>
    <property type="evidence" value="ECO:0007669"/>
    <property type="project" value="UniProtKB-SubCell"/>
</dbReference>
<evidence type="ECO:0000256" key="4">
    <source>
        <dbReference type="ARBA" id="ARBA00023125"/>
    </source>
</evidence>
<keyword evidence="2" id="KW-0677">Repeat</keyword>
<protein>
    <submittedName>
        <fullName evidence="10">Uncharacterized protein</fullName>
    </submittedName>
</protein>
<keyword evidence="4" id="KW-0238">DNA-binding</keyword>
<evidence type="ECO:0000313" key="11">
    <source>
        <dbReference type="Proteomes" id="UP001168098"/>
    </source>
</evidence>
<evidence type="ECO:0000259" key="8">
    <source>
        <dbReference type="PROSITE" id="PS50090"/>
    </source>
</evidence>
<keyword evidence="6" id="KW-0539">Nucleus</keyword>
<evidence type="ECO:0000313" key="10">
    <source>
        <dbReference type="EMBL" id="KAJ9684465.1"/>
    </source>
</evidence>
<dbReference type="PROSITE" id="PS50090">
    <property type="entry name" value="MYB_LIKE"/>
    <property type="match status" value="2"/>
</dbReference>
<feature type="region of interest" description="Disordered" evidence="7">
    <location>
        <begin position="17"/>
        <end position="44"/>
    </location>
</feature>
<dbReference type="Gene3D" id="1.10.10.60">
    <property type="entry name" value="Homeodomain-like"/>
    <property type="match status" value="2"/>
</dbReference>
<dbReference type="AlphaFoldDB" id="A0AA38Z8P4"/>
<dbReference type="SUPFAM" id="SSF46689">
    <property type="entry name" value="Homeodomain-like"/>
    <property type="match status" value="1"/>
</dbReference>
<evidence type="ECO:0000256" key="2">
    <source>
        <dbReference type="ARBA" id="ARBA00022737"/>
    </source>
</evidence>
<dbReference type="Proteomes" id="UP001168098">
    <property type="component" value="Unassembled WGS sequence"/>
</dbReference>
<dbReference type="PANTHER" id="PTHR45614">
    <property type="entry name" value="MYB PROTEIN-RELATED"/>
    <property type="match status" value="1"/>
</dbReference>
<evidence type="ECO:0000256" key="1">
    <source>
        <dbReference type="ARBA" id="ARBA00004123"/>
    </source>
</evidence>
<sequence>MDQLQVDSAAAALVDEEDVVTANDARRDGDTRAGGSSGRVRGPWSPEEDAILSQLVSKFGPRNWSLIARGISGRSGKSCRLRWCNQLDPCVKRKPFTEEEDRIIIAAHSHHGNKWASIARLLPGRTDNAIKNHWNSTLKRQCKKLDMFKPISGSMLEDGSPDRTKASSEETMSPGDINARKPPEGRDASLMDNGPYQCENKVQTTEDHSSISRPMARVSAFSVYNPPSGLRVGSAFSRAAPMKGPLVQTSKPHLEVCKFLEGVYSEPTIPLQCGHGCCEAPTGGQSQGSLLGPEFIEYMEPPPFSSHELASIAAELNSIAWIRSGLVNSSGSMQDETAGQRLCMGAAAQLKNEHLRLEEGRNKLMGMVTEVLPTQMPA</sequence>
<dbReference type="PANTHER" id="PTHR45614:SF300">
    <property type="entry name" value="MYB TRANSCRIPTION FACTOR"/>
    <property type="match status" value="1"/>
</dbReference>
<dbReference type="InterPro" id="IPR009057">
    <property type="entry name" value="Homeodomain-like_sf"/>
</dbReference>
<proteinExistence type="predicted"/>
<dbReference type="CDD" id="cd00167">
    <property type="entry name" value="SANT"/>
    <property type="match status" value="2"/>
</dbReference>
<dbReference type="InterPro" id="IPR050560">
    <property type="entry name" value="MYB_TF"/>
</dbReference>
<evidence type="ECO:0000256" key="3">
    <source>
        <dbReference type="ARBA" id="ARBA00023015"/>
    </source>
</evidence>
<keyword evidence="3" id="KW-0805">Transcription regulation</keyword>